<dbReference type="GO" id="GO:0016887">
    <property type="term" value="F:ATP hydrolysis activity"/>
    <property type="evidence" value="ECO:0007669"/>
    <property type="project" value="InterPro"/>
</dbReference>
<dbReference type="Pfam" id="PF17866">
    <property type="entry name" value="AAA_lid_6"/>
    <property type="match status" value="1"/>
</dbReference>
<evidence type="ECO:0000259" key="4">
    <source>
        <dbReference type="SMART" id="SM00382"/>
    </source>
</evidence>
<dbReference type="SUPFAM" id="SSF52540">
    <property type="entry name" value="P-loop containing nucleoside triphosphate hydrolases"/>
    <property type="match status" value="2"/>
</dbReference>
<dbReference type="OrthoDB" id="9806903at2"/>
<dbReference type="SMART" id="SM00382">
    <property type="entry name" value="AAA"/>
    <property type="match status" value="2"/>
</dbReference>
<dbReference type="SUPFAM" id="SSF51126">
    <property type="entry name" value="Pectin lyase-like"/>
    <property type="match status" value="1"/>
</dbReference>
<accession>A0A239UBU8</accession>
<dbReference type="AlphaFoldDB" id="A0A239UBU8"/>
<reference evidence="5 6" key="1">
    <citation type="submission" date="2019-07" db="EMBL/GenBank/DDBJ databases">
        <title>Whole genome shotgun sequence of Staphylococcus piscifermentans NBRC 109625.</title>
        <authorList>
            <person name="Hosoyama A."/>
            <person name="Uohara A."/>
            <person name="Ohji S."/>
            <person name="Ichikawa N."/>
        </authorList>
    </citation>
    <scope>NUCLEOTIDE SEQUENCE [LARGE SCALE GENOMIC DNA]</scope>
    <source>
        <strain evidence="5 6">NBRC 109625</strain>
    </source>
</reference>
<dbReference type="CDD" id="cd00009">
    <property type="entry name" value="AAA"/>
    <property type="match status" value="2"/>
</dbReference>
<dbReference type="Gene3D" id="3.40.50.300">
    <property type="entry name" value="P-loop containing nucleotide triphosphate hydrolases"/>
    <property type="match status" value="2"/>
</dbReference>
<evidence type="ECO:0000256" key="3">
    <source>
        <dbReference type="ARBA" id="ARBA00022840"/>
    </source>
</evidence>
<dbReference type="PANTHER" id="PTHR43392:SF2">
    <property type="entry name" value="AAA-TYPE ATPASE FAMILY PROTEIN _ ANKYRIN REPEAT FAMILY PROTEIN"/>
    <property type="match status" value="1"/>
</dbReference>
<proteinExistence type="inferred from homology"/>
<dbReference type="InterPro" id="IPR011050">
    <property type="entry name" value="Pectin_lyase_fold/virulence"/>
</dbReference>
<name>A0A239UBU8_9STAP</name>
<evidence type="ECO:0000313" key="6">
    <source>
        <dbReference type="Proteomes" id="UP000321736"/>
    </source>
</evidence>
<dbReference type="InterPro" id="IPR027417">
    <property type="entry name" value="P-loop_NTPase"/>
</dbReference>
<evidence type="ECO:0000256" key="2">
    <source>
        <dbReference type="ARBA" id="ARBA00022741"/>
    </source>
</evidence>
<comment type="caution">
    <text evidence="5">The sequence shown here is derived from an EMBL/GenBank/DDBJ whole genome shotgun (WGS) entry which is preliminary data.</text>
</comment>
<dbReference type="RefSeq" id="WP_095106380.1">
    <property type="nucleotide sequence ID" value="NZ_BKAR01000004.1"/>
</dbReference>
<gene>
    <name evidence="5" type="ORF">SPI02_05630</name>
</gene>
<dbReference type="FunFam" id="3.40.50.300:FF:000216">
    <property type="entry name" value="Type VII secretion ATPase EccA"/>
    <property type="match status" value="2"/>
</dbReference>
<sequence length="876" mass="99318">MKRPITVGHGFGKTKSHELVNKAVSGDIIVFTPSDKPYLIEDGLTIPSGVEMTFRSNSKPEDTVLKCPFTIEGQVLFENMTIDLGKKGQLYLKNQSNVIFRNVIIKSDSEEYNPVYCENSNVDFHSVTLVGDESSTQITIADKSKAKIERCLINKFYIEGESHVELTDTKITNRLVIDYDALLDVENIYLENDEDGIPLIVGEGVFLTIKNLYFLGKTKQTIDLDNTRHAYITRIFANNDVEIYVKGDTYINNDIEINDNVELNYIRKNSEDKKESVQQLEKSPFGDIPFDSETELDPNFFGDDVDDSIIGIDDSIIENTEKVTETMPVVNELKYPQLAEKSLDDLNALIGLESVKKTVKMFIDNVKINKMKKENGLHYDNISLHSVFLGNPGTGKTTVARLLGKVLYYNGVIKSDNFIEVSRNQLVSSYVGRTAEQTQEILEKAKGGILFIDEAYSLYNDSSNNPGQEALDTILKFMEDYRDEIMIIFAGYTDEMYNFFNMNPGLQSRVQHKFFFEDYDENEMAEIGESILNHQGLEYNQELYRKQLLKALRQSNDNSNARWVRNFNEKLIMNQNSRLAQTAEVNPEALKCITDEDILQMSANDTQTESLDDLLNQLNQLVGLDNVKTFVKKLINEVKANKLFEEKGMVLDKPTYHMVFTGPPGTGKTTIARLIAKIFYNLDILAEDKVVEVDRQNLVGAYIGHTERNTAKAVGQAMGGVLFVDEAYQLASGSENDFGHLAVETLITSLENYRDKFIAIFAGYTKDMERFLDENEGLKSRIPFTIEFPAFTPAEVAEIVLRSLNKDWSFDEAFLLQAVSTKYANLSTDQKANGRWARNTVQKLLANHKTYIVEHVDDISDITHIENETILNTLNE</sequence>
<feature type="domain" description="AAA+ ATPase" evidence="4">
    <location>
        <begin position="382"/>
        <end position="520"/>
    </location>
</feature>
<organism evidence="5 6">
    <name type="scientific">Staphylococcus piscifermentans</name>
    <dbReference type="NCBI Taxonomy" id="70258"/>
    <lineage>
        <taxon>Bacteria</taxon>
        <taxon>Bacillati</taxon>
        <taxon>Bacillota</taxon>
        <taxon>Bacilli</taxon>
        <taxon>Bacillales</taxon>
        <taxon>Staphylococcaceae</taxon>
        <taxon>Staphylococcus</taxon>
    </lineage>
</organism>
<protein>
    <recommendedName>
        <fullName evidence="4">AAA+ ATPase domain-containing protein</fullName>
    </recommendedName>
</protein>
<dbReference type="InterPro" id="IPR041627">
    <property type="entry name" value="AAA_lid_6"/>
</dbReference>
<keyword evidence="6" id="KW-1185">Reference proteome</keyword>
<dbReference type="EMBL" id="BKAR01000004">
    <property type="protein sequence ID" value="GEP83978.1"/>
    <property type="molecule type" value="Genomic_DNA"/>
</dbReference>
<dbReference type="PANTHER" id="PTHR43392">
    <property type="entry name" value="AAA-TYPE ATPASE FAMILY PROTEIN / ANKYRIN REPEAT FAMILY PROTEIN"/>
    <property type="match status" value="1"/>
</dbReference>
<dbReference type="GO" id="GO:0005524">
    <property type="term" value="F:ATP binding"/>
    <property type="evidence" value="ECO:0007669"/>
    <property type="project" value="UniProtKB-KW"/>
</dbReference>
<dbReference type="PRINTS" id="PR00819">
    <property type="entry name" value="CBXCFQXSUPER"/>
</dbReference>
<dbReference type="Pfam" id="PF00004">
    <property type="entry name" value="AAA"/>
    <property type="match status" value="2"/>
</dbReference>
<dbReference type="InterPro" id="IPR000641">
    <property type="entry name" value="CbxX/CfxQ"/>
</dbReference>
<keyword evidence="3" id="KW-0067">ATP-binding</keyword>
<feature type="domain" description="AAA+ ATPase" evidence="4">
    <location>
        <begin position="654"/>
        <end position="792"/>
    </location>
</feature>
<dbReference type="Proteomes" id="UP000321736">
    <property type="component" value="Unassembled WGS sequence"/>
</dbReference>
<keyword evidence="2" id="KW-0547">Nucleotide-binding</keyword>
<comment type="similarity">
    <text evidence="1">Belongs to the CbxX/CfxQ family.</text>
</comment>
<dbReference type="InterPro" id="IPR050773">
    <property type="entry name" value="CbxX/CfxQ_RuBisCO_ESX"/>
</dbReference>
<dbReference type="InterPro" id="IPR003593">
    <property type="entry name" value="AAA+_ATPase"/>
</dbReference>
<dbReference type="InterPro" id="IPR003959">
    <property type="entry name" value="ATPase_AAA_core"/>
</dbReference>
<evidence type="ECO:0000256" key="1">
    <source>
        <dbReference type="ARBA" id="ARBA00010378"/>
    </source>
</evidence>
<evidence type="ECO:0000313" key="5">
    <source>
        <dbReference type="EMBL" id="GEP83978.1"/>
    </source>
</evidence>